<accession>A0A844GX45</accession>
<comment type="caution">
    <text evidence="7">The sequence shown here is derived from an EMBL/GenBank/DDBJ whole genome shotgun (WGS) entry which is preliminary data.</text>
</comment>
<keyword evidence="3 6" id="KW-0812">Transmembrane</keyword>
<gene>
    <name evidence="7" type="ORF">GGC33_07420</name>
</gene>
<evidence type="ECO:0000256" key="4">
    <source>
        <dbReference type="ARBA" id="ARBA00022989"/>
    </source>
</evidence>
<feature type="transmembrane region" description="Helical" evidence="6">
    <location>
        <begin position="217"/>
        <end position="238"/>
    </location>
</feature>
<sequence length="371" mass="41766">MKDNFKFFEWWNKIPQWLKIFFLFPLLFLNGFLLFVLIDYLQPLVSFLIIASIIAFLLELVIKLLIKQGVNRSIAITIVLLSALIFLIVNSFILIPLLIQQLNELIINSPTWIKQANQYLISLSDLPIFEKFSINLDGIIQEITNKISSILKTLGTQTLNIVVTTINSVFDVLFIVIFTIFLLIGGDKFWQGLYSFFPEPWNVKIPRYFRQTFKDYFFSRLILVGIASVVRLVVFILLGVPSALLFAFGIGIASLVPLLGGFLTILCTLIIVFKSGKLALFFFVSATIIDQVTDNVVAPRLMGELIGLNPIWLIISLFLGAKIGGLLGIFLAVPVASVIKKIIDDLRPPKTTPDGSILEISTNLDYEDEDI</sequence>
<evidence type="ECO:0000256" key="3">
    <source>
        <dbReference type="ARBA" id="ARBA00022692"/>
    </source>
</evidence>
<comment type="similarity">
    <text evidence="2">Belongs to the autoinducer-2 exporter (AI-2E) (TC 2.A.86) family.</text>
</comment>
<feature type="transmembrane region" description="Helical" evidence="6">
    <location>
        <begin position="310"/>
        <end position="333"/>
    </location>
</feature>
<evidence type="ECO:0000256" key="1">
    <source>
        <dbReference type="ARBA" id="ARBA00004141"/>
    </source>
</evidence>
<dbReference type="GO" id="GO:0055085">
    <property type="term" value="P:transmembrane transport"/>
    <property type="evidence" value="ECO:0007669"/>
    <property type="project" value="TreeGrafter"/>
</dbReference>
<evidence type="ECO:0000313" key="7">
    <source>
        <dbReference type="EMBL" id="MTF38755.1"/>
    </source>
</evidence>
<feature type="transmembrane region" description="Helical" evidence="6">
    <location>
        <begin position="74"/>
        <end position="99"/>
    </location>
</feature>
<evidence type="ECO:0000256" key="6">
    <source>
        <dbReference type="SAM" id="Phobius"/>
    </source>
</evidence>
<comment type="subcellular location">
    <subcellularLocation>
        <location evidence="1">Membrane</location>
        <topology evidence="1">Multi-pass membrane protein</topology>
    </subcellularLocation>
</comment>
<evidence type="ECO:0000256" key="2">
    <source>
        <dbReference type="ARBA" id="ARBA00009773"/>
    </source>
</evidence>
<dbReference type="Proteomes" id="UP000437131">
    <property type="component" value="Unassembled WGS sequence"/>
</dbReference>
<dbReference type="Pfam" id="PF01594">
    <property type="entry name" value="AI-2E_transport"/>
    <property type="match status" value="1"/>
</dbReference>
<evidence type="ECO:0000256" key="5">
    <source>
        <dbReference type="ARBA" id="ARBA00023136"/>
    </source>
</evidence>
<dbReference type="RefSeq" id="WP_155083617.1">
    <property type="nucleotide sequence ID" value="NZ_WMIA01000007.1"/>
</dbReference>
<feature type="transmembrane region" description="Helical" evidence="6">
    <location>
        <begin position="44"/>
        <end position="62"/>
    </location>
</feature>
<evidence type="ECO:0000313" key="8">
    <source>
        <dbReference type="Proteomes" id="UP000437131"/>
    </source>
</evidence>
<feature type="transmembrane region" description="Helical" evidence="6">
    <location>
        <begin position="20"/>
        <end position="38"/>
    </location>
</feature>
<dbReference type="PANTHER" id="PTHR21716">
    <property type="entry name" value="TRANSMEMBRANE PROTEIN"/>
    <property type="match status" value="1"/>
</dbReference>
<reference evidence="7 8" key="1">
    <citation type="submission" date="2019-11" db="EMBL/GenBank/DDBJ databases">
        <title>Isolation of a new High Light Tolerant Cyanobacteria.</title>
        <authorList>
            <person name="Dobson Z."/>
            <person name="Vaughn N."/>
            <person name="Vaughn M."/>
            <person name="Fromme P."/>
            <person name="Mazor Y."/>
        </authorList>
    </citation>
    <scope>NUCLEOTIDE SEQUENCE [LARGE SCALE GENOMIC DNA]</scope>
    <source>
        <strain evidence="7 8">0216</strain>
    </source>
</reference>
<name>A0A844GX45_9CHRO</name>
<feature type="transmembrane region" description="Helical" evidence="6">
    <location>
        <begin position="161"/>
        <end position="184"/>
    </location>
</feature>
<dbReference type="PANTHER" id="PTHR21716:SF66">
    <property type="entry name" value="TRANSPORT PROTEIN SLL0063-RELATED"/>
    <property type="match status" value="1"/>
</dbReference>
<dbReference type="GO" id="GO:0016020">
    <property type="term" value="C:membrane"/>
    <property type="evidence" value="ECO:0007669"/>
    <property type="project" value="UniProtKB-SubCell"/>
</dbReference>
<dbReference type="InterPro" id="IPR002549">
    <property type="entry name" value="AI-2E-like"/>
</dbReference>
<feature type="transmembrane region" description="Helical" evidence="6">
    <location>
        <begin position="278"/>
        <end position="298"/>
    </location>
</feature>
<keyword evidence="4 6" id="KW-1133">Transmembrane helix</keyword>
<organism evidence="7 8">
    <name type="scientific">Cyanobacterium aponinum 0216</name>
    <dbReference type="NCBI Taxonomy" id="2676140"/>
    <lineage>
        <taxon>Bacteria</taxon>
        <taxon>Bacillati</taxon>
        <taxon>Cyanobacteriota</taxon>
        <taxon>Cyanophyceae</taxon>
        <taxon>Oscillatoriophycideae</taxon>
        <taxon>Chroococcales</taxon>
        <taxon>Geminocystaceae</taxon>
        <taxon>Cyanobacterium</taxon>
    </lineage>
</organism>
<proteinExistence type="inferred from homology"/>
<dbReference type="AlphaFoldDB" id="A0A844GX45"/>
<keyword evidence="5 6" id="KW-0472">Membrane</keyword>
<feature type="transmembrane region" description="Helical" evidence="6">
    <location>
        <begin position="244"/>
        <end position="271"/>
    </location>
</feature>
<dbReference type="EMBL" id="WMIA01000007">
    <property type="protein sequence ID" value="MTF38755.1"/>
    <property type="molecule type" value="Genomic_DNA"/>
</dbReference>
<protein>
    <submittedName>
        <fullName evidence="7">AI-2E family transporter</fullName>
    </submittedName>
</protein>